<dbReference type="Gene3D" id="3.10.180.10">
    <property type="entry name" value="2,3-Dihydroxybiphenyl 1,2-Dioxygenase, domain 1"/>
    <property type="match status" value="1"/>
</dbReference>
<dbReference type="SUPFAM" id="SSF54593">
    <property type="entry name" value="Glyoxalase/Bleomycin resistance protein/Dihydroxybiphenyl dioxygenase"/>
    <property type="match status" value="1"/>
</dbReference>
<dbReference type="Pfam" id="PF00903">
    <property type="entry name" value="Glyoxalase"/>
    <property type="match status" value="1"/>
</dbReference>
<accession>A0ABU2YCD7</accession>
<dbReference type="InterPro" id="IPR004360">
    <property type="entry name" value="Glyas_Fos-R_dOase_dom"/>
</dbReference>
<dbReference type="RefSeq" id="WP_311332621.1">
    <property type="nucleotide sequence ID" value="NZ_JAVRHZ010000002.1"/>
</dbReference>
<evidence type="ECO:0000313" key="3">
    <source>
        <dbReference type="Proteomes" id="UP001254488"/>
    </source>
</evidence>
<dbReference type="InterPro" id="IPR037523">
    <property type="entry name" value="VOC_core"/>
</dbReference>
<dbReference type="Proteomes" id="UP001254488">
    <property type="component" value="Unassembled WGS sequence"/>
</dbReference>
<sequence>MNLNQVTIPSKDVKKAIGFYQKLGLELIVHTHDHYARFLCPTGDATFSIHYREQLNTEGGAIIYFEVPDVAKKVKQLKEKGITFMTETTAQSWAWTEAKLKDLDGNTLIIYHAGENRKNPPWRIQ</sequence>
<gene>
    <name evidence="2" type="ORF">RM538_06630</name>
</gene>
<proteinExistence type="predicted"/>
<keyword evidence="3" id="KW-1185">Reference proteome</keyword>
<organism evidence="2 3">
    <name type="scientific">Patiriisocius hiemis</name>
    <dbReference type="NCBI Taxonomy" id="3075604"/>
    <lineage>
        <taxon>Bacteria</taxon>
        <taxon>Pseudomonadati</taxon>
        <taxon>Bacteroidota</taxon>
        <taxon>Flavobacteriia</taxon>
        <taxon>Flavobacteriales</taxon>
        <taxon>Flavobacteriaceae</taxon>
        <taxon>Patiriisocius</taxon>
    </lineage>
</organism>
<evidence type="ECO:0000259" key="1">
    <source>
        <dbReference type="PROSITE" id="PS51819"/>
    </source>
</evidence>
<dbReference type="PROSITE" id="PS51819">
    <property type="entry name" value="VOC"/>
    <property type="match status" value="1"/>
</dbReference>
<dbReference type="EMBL" id="JAVRHZ010000002">
    <property type="protein sequence ID" value="MDT0555672.1"/>
    <property type="molecule type" value="Genomic_DNA"/>
</dbReference>
<comment type="caution">
    <text evidence="2">The sequence shown here is derived from an EMBL/GenBank/DDBJ whole genome shotgun (WGS) entry which is preliminary data.</text>
</comment>
<reference evidence="2 3" key="1">
    <citation type="submission" date="2023-09" db="EMBL/GenBank/DDBJ databases">
        <authorList>
            <person name="Rey-Velasco X."/>
        </authorList>
    </citation>
    <scope>NUCLEOTIDE SEQUENCE [LARGE SCALE GENOMIC DNA]</scope>
    <source>
        <strain evidence="2 3">W242</strain>
    </source>
</reference>
<name>A0ABU2YCD7_9FLAO</name>
<evidence type="ECO:0000313" key="2">
    <source>
        <dbReference type="EMBL" id="MDT0555672.1"/>
    </source>
</evidence>
<feature type="domain" description="VOC" evidence="1">
    <location>
        <begin position="2"/>
        <end position="113"/>
    </location>
</feature>
<dbReference type="InterPro" id="IPR029068">
    <property type="entry name" value="Glyas_Bleomycin-R_OHBP_Dase"/>
</dbReference>
<protein>
    <submittedName>
        <fullName evidence="2">VOC family protein</fullName>
    </submittedName>
</protein>